<accession>A0A849SHH1</accession>
<dbReference type="EMBL" id="JABFRW010000150">
    <property type="protein sequence ID" value="NOT34832.1"/>
    <property type="molecule type" value="Genomic_DNA"/>
</dbReference>
<evidence type="ECO:0000313" key="3">
    <source>
        <dbReference type="Proteomes" id="UP000580839"/>
    </source>
</evidence>
<dbReference type="InterPro" id="IPR001763">
    <property type="entry name" value="Rhodanese-like_dom"/>
</dbReference>
<reference evidence="2 3" key="1">
    <citation type="submission" date="2020-04" db="EMBL/GenBank/DDBJ databases">
        <title>Metagenomic profiling of ammonia- and methane-oxidizing microorganisms in a Dutch drinking water treatment plant.</title>
        <authorList>
            <person name="Poghosyan L."/>
            <person name="Leucker S."/>
        </authorList>
    </citation>
    <scope>NUCLEOTIDE SEQUENCE [LARGE SCALE GENOMIC DNA]</scope>
    <source>
        <strain evidence="2">S-RSF-IL-03</strain>
    </source>
</reference>
<organism evidence="2 3">
    <name type="scientific">Eiseniibacteriota bacterium</name>
    <dbReference type="NCBI Taxonomy" id="2212470"/>
    <lineage>
        <taxon>Bacteria</taxon>
        <taxon>Candidatus Eiseniibacteriota</taxon>
    </lineage>
</organism>
<dbReference type="Gene3D" id="3.40.250.10">
    <property type="entry name" value="Rhodanese-like domain"/>
    <property type="match status" value="1"/>
</dbReference>
<dbReference type="AlphaFoldDB" id="A0A849SHH1"/>
<dbReference type="CDD" id="cd00158">
    <property type="entry name" value="RHOD"/>
    <property type="match status" value="1"/>
</dbReference>
<dbReference type="InterPro" id="IPR036873">
    <property type="entry name" value="Rhodanese-like_dom_sf"/>
</dbReference>
<proteinExistence type="predicted"/>
<gene>
    <name evidence="2" type="ORF">HOP12_11775</name>
</gene>
<name>A0A849SHH1_UNCEI</name>
<dbReference type="Proteomes" id="UP000580839">
    <property type="component" value="Unassembled WGS sequence"/>
</dbReference>
<protein>
    <submittedName>
        <fullName evidence="2">Rhodanese-like domain-containing protein</fullName>
    </submittedName>
</protein>
<dbReference type="PROSITE" id="PS50206">
    <property type="entry name" value="RHODANESE_3"/>
    <property type="match status" value="1"/>
</dbReference>
<evidence type="ECO:0000313" key="2">
    <source>
        <dbReference type="EMBL" id="NOT34832.1"/>
    </source>
</evidence>
<dbReference type="SUPFAM" id="SSF52821">
    <property type="entry name" value="Rhodanese/Cell cycle control phosphatase"/>
    <property type="match status" value="1"/>
</dbReference>
<dbReference type="Pfam" id="PF00581">
    <property type="entry name" value="Rhodanese"/>
    <property type="match status" value="1"/>
</dbReference>
<comment type="caution">
    <text evidence="2">The sequence shown here is derived from an EMBL/GenBank/DDBJ whole genome shotgun (WGS) entry which is preliminary data.</text>
</comment>
<sequence length="112" mass="12703">MRPRALVLILLTLLTIVGARPLARPEIANPAIDMDAHLRIAREVARHRESRRVSEAEFLRMMLEPGTLVLDARSREKFDELHVKGAMSLSFPDLTVESLARLIPDKNTRILI</sequence>
<evidence type="ECO:0000259" key="1">
    <source>
        <dbReference type="PROSITE" id="PS50206"/>
    </source>
</evidence>
<feature type="domain" description="Rhodanese" evidence="1">
    <location>
        <begin position="63"/>
        <end position="112"/>
    </location>
</feature>